<dbReference type="EMBL" id="JADKMA010000086">
    <property type="protein sequence ID" value="MBO8193534.1"/>
    <property type="molecule type" value="Genomic_DNA"/>
</dbReference>
<evidence type="ECO:0000313" key="3">
    <source>
        <dbReference type="Proteomes" id="UP001519064"/>
    </source>
</evidence>
<comment type="caution">
    <text evidence="2">The sequence shown here is derived from an EMBL/GenBank/DDBJ whole genome shotgun (WGS) entry which is preliminary data.</text>
</comment>
<proteinExistence type="predicted"/>
<accession>A0ABS3XDR8</accession>
<feature type="region of interest" description="Disordered" evidence="1">
    <location>
        <begin position="193"/>
        <end position="223"/>
    </location>
</feature>
<dbReference type="Proteomes" id="UP001519064">
    <property type="component" value="Unassembled WGS sequence"/>
</dbReference>
<sequence length="223" mass="24129">MFTTLLTVGLAVILAVAFGLALRVRQRAADLDGQQMERRFGPEYERVLAARNGDARAARRELAARLRRYGSLEVLPLASGARERYLAQWKAVQEEFAESPATALREAEALLTRLAGERGYPADAPFEERVAALSVHHARRVQGYLRVHDALHSDGGGSTQSAAHAGNAADAEDVRGALLEARALFDSLLNARPCNGAGQQRERTVRAARPRLGLPGNTATGVR</sequence>
<dbReference type="RefSeq" id="WP_209240650.1">
    <property type="nucleotide sequence ID" value="NZ_JADKMA010000086.1"/>
</dbReference>
<gene>
    <name evidence="2" type="ORF">ITI46_17985</name>
</gene>
<evidence type="ECO:0000313" key="2">
    <source>
        <dbReference type="EMBL" id="MBO8193534.1"/>
    </source>
</evidence>
<evidence type="ECO:0008006" key="4">
    <source>
        <dbReference type="Google" id="ProtNLM"/>
    </source>
</evidence>
<reference evidence="2 3" key="1">
    <citation type="submission" date="2020-11" db="EMBL/GenBank/DDBJ databases">
        <title>Streptomyces spirodelae sp. nov., isolated from duckweed.</title>
        <authorList>
            <person name="Saimee Y."/>
            <person name="Duangmal K."/>
        </authorList>
    </citation>
    <scope>NUCLEOTIDE SEQUENCE [LARGE SCALE GENOMIC DNA]</scope>
    <source>
        <strain evidence="2 3">S16-07</strain>
    </source>
</reference>
<evidence type="ECO:0000256" key="1">
    <source>
        <dbReference type="SAM" id="MobiDB-lite"/>
    </source>
</evidence>
<protein>
    <recommendedName>
        <fullName evidence="4">Secreted protein</fullName>
    </recommendedName>
</protein>
<organism evidence="2 3">
    <name type="scientific">Streptomyces oryzae</name>
    <dbReference type="NCBI Taxonomy" id="1434886"/>
    <lineage>
        <taxon>Bacteria</taxon>
        <taxon>Bacillati</taxon>
        <taxon>Actinomycetota</taxon>
        <taxon>Actinomycetes</taxon>
        <taxon>Kitasatosporales</taxon>
        <taxon>Streptomycetaceae</taxon>
        <taxon>Streptomyces</taxon>
    </lineage>
</organism>
<keyword evidence="3" id="KW-1185">Reference proteome</keyword>
<name>A0ABS3XDR8_9ACTN</name>